<dbReference type="eggNOG" id="KOG0807">
    <property type="taxonomic scope" value="Eukaryota"/>
</dbReference>
<dbReference type="STRING" id="578462.A0A0L0TCW1"/>
<dbReference type="EMBL" id="GG745379">
    <property type="protein sequence ID" value="KNE72364.1"/>
    <property type="molecule type" value="Genomic_DNA"/>
</dbReference>
<dbReference type="InterPro" id="IPR003010">
    <property type="entry name" value="C-N_Hydrolase"/>
</dbReference>
<dbReference type="Proteomes" id="UP000054350">
    <property type="component" value="Unassembled WGS sequence"/>
</dbReference>
<dbReference type="OMA" id="KRESWGH"/>
<evidence type="ECO:0000259" key="2">
    <source>
        <dbReference type="PROSITE" id="PS50263"/>
    </source>
</evidence>
<dbReference type="SUPFAM" id="SSF56317">
    <property type="entry name" value="Carbon-nitrogen hydrolase"/>
    <property type="match status" value="1"/>
</dbReference>
<feature type="domain" description="CN hydrolase" evidence="2">
    <location>
        <begin position="31"/>
        <end position="307"/>
    </location>
</feature>
<dbReference type="Pfam" id="PF00795">
    <property type="entry name" value="CN_hydrolase"/>
    <property type="match status" value="1"/>
</dbReference>
<dbReference type="VEuPathDB" id="FungiDB:AMAG_16847"/>
<evidence type="ECO:0000313" key="3">
    <source>
        <dbReference type="EMBL" id="KNE72364.1"/>
    </source>
</evidence>
<organism evidence="3 4">
    <name type="scientific">Allomyces macrogynus (strain ATCC 38327)</name>
    <name type="common">Allomyces javanicus var. macrogynus</name>
    <dbReference type="NCBI Taxonomy" id="578462"/>
    <lineage>
        <taxon>Eukaryota</taxon>
        <taxon>Fungi</taxon>
        <taxon>Fungi incertae sedis</taxon>
        <taxon>Blastocladiomycota</taxon>
        <taxon>Blastocladiomycetes</taxon>
        <taxon>Blastocladiales</taxon>
        <taxon>Blastocladiaceae</taxon>
        <taxon>Allomyces</taxon>
    </lineage>
</organism>
<dbReference type="InterPro" id="IPR036526">
    <property type="entry name" value="C-N_Hydrolase_sf"/>
</dbReference>
<accession>A0A0L0TCW1</accession>
<dbReference type="PROSITE" id="PS01227">
    <property type="entry name" value="UPF0012"/>
    <property type="match status" value="1"/>
</dbReference>
<dbReference type="Gene3D" id="3.60.110.10">
    <property type="entry name" value="Carbon-nitrogen hydrolase"/>
    <property type="match status" value="1"/>
</dbReference>
<dbReference type="OrthoDB" id="10250282at2759"/>
<dbReference type="InterPro" id="IPR045254">
    <property type="entry name" value="Nit1/2_C-N_Hydrolase"/>
</dbReference>
<gene>
    <name evidence="3" type="ORF">AMAG_16847</name>
</gene>
<dbReference type="PANTHER" id="PTHR23088:SF27">
    <property type="entry name" value="DEAMINATED GLUTATHIONE AMIDASE"/>
    <property type="match status" value="1"/>
</dbReference>
<proteinExistence type="predicted"/>
<dbReference type="PANTHER" id="PTHR23088">
    <property type="entry name" value="NITRILASE-RELATED"/>
    <property type="match status" value="1"/>
</dbReference>
<dbReference type="GO" id="GO:0043605">
    <property type="term" value="P:amide catabolic process"/>
    <property type="evidence" value="ECO:0007669"/>
    <property type="project" value="EnsemblFungi"/>
</dbReference>
<protein>
    <recommendedName>
        <fullName evidence="2">CN hydrolase domain-containing protein</fullName>
    </recommendedName>
</protein>
<evidence type="ECO:0000313" key="4">
    <source>
        <dbReference type="Proteomes" id="UP000054350"/>
    </source>
</evidence>
<reference evidence="3 4" key="1">
    <citation type="submission" date="2009-11" db="EMBL/GenBank/DDBJ databases">
        <title>Annotation of Allomyces macrogynus ATCC 38327.</title>
        <authorList>
            <consortium name="The Broad Institute Genome Sequencing Platform"/>
            <person name="Russ C."/>
            <person name="Cuomo C."/>
            <person name="Burger G."/>
            <person name="Gray M.W."/>
            <person name="Holland P.W.H."/>
            <person name="King N."/>
            <person name="Lang F.B.F."/>
            <person name="Roger A.J."/>
            <person name="Ruiz-Trillo I."/>
            <person name="Young S.K."/>
            <person name="Zeng Q."/>
            <person name="Gargeya S."/>
            <person name="Fitzgerald M."/>
            <person name="Haas B."/>
            <person name="Abouelleil A."/>
            <person name="Alvarado L."/>
            <person name="Arachchi H.M."/>
            <person name="Berlin A."/>
            <person name="Chapman S.B."/>
            <person name="Gearin G."/>
            <person name="Goldberg J."/>
            <person name="Griggs A."/>
            <person name="Gujja S."/>
            <person name="Hansen M."/>
            <person name="Heiman D."/>
            <person name="Howarth C."/>
            <person name="Larimer J."/>
            <person name="Lui A."/>
            <person name="MacDonald P.J.P."/>
            <person name="McCowen C."/>
            <person name="Montmayeur A."/>
            <person name="Murphy C."/>
            <person name="Neiman D."/>
            <person name="Pearson M."/>
            <person name="Priest M."/>
            <person name="Roberts A."/>
            <person name="Saif S."/>
            <person name="Shea T."/>
            <person name="Sisk P."/>
            <person name="Stolte C."/>
            <person name="Sykes S."/>
            <person name="Wortman J."/>
            <person name="Nusbaum C."/>
            <person name="Birren B."/>
        </authorList>
    </citation>
    <scope>NUCLEOTIDE SEQUENCE [LARGE SCALE GENOMIC DNA]</scope>
    <source>
        <strain evidence="3 4">ATCC 38327</strain>
    </source>
</reference>
<sequence>MKVAAGPAMSTLGRTITTVAKAASNDHAPTALAAVVQMCSTADVSANLRRAVKVVQTAAARGAKTILFPEATDYVAENAAQARALAQPLTGPFVAALRETAAKHQVEIVVGVHEKLDDDEVAQFAAKQPDHDAPTFANALVAIDGGKQDDAALGRILAVYRKMHLFDVDIPNGPRLHESATCAAGNRVVDPVPLHIGQLGLAICYDIRFPALSAALRTRGANILTFPSAFTEPTGAAHWSILNRARAIETQCYVVSPAQIGRHSSVRSSYGAAMVVDPWGRVLVEGPSFDEWPRFLEQRKVGAQVPVGEIEVVEADKEGGAAFALFEVDHAVTNKTRQSMPVWAHRREPALYE</sequence>
<name>A0A0L0TCW1_ALLM3</name>
<dbReference type="PROSITE" id="PS50263">
    <property type="entry name" value="CN_HYDROLASE"/>
    <property type="match status" value="1"/>
</dbReference>
<evidence type="ECO:0000256" key="1">
    <source>
        <dbReference type="ARBA" id="ARBA00022801"/>
    </source>
</evidence>
<dbReference type="GO" id="GO:0110050">
    <property type="term" value="F:deaminated glutathione amidase activity"/>
    <property type="evidence" value="ECO:0007669"/>
    <property type="project" value="EnsemblFungi"/>
</dbReference>
<keyword evidence="1" id="KW-0378">Hydrolase</keyword>
<dbReference type="AlphaFoldDB" id="A0A0L0TCW1"/>
<keyword evidence="4" id="KW-1185">Reference proteome</keyword>
<dbReference type="InterPro" id="IPR001110">
    <property type="entry name" value="UPF0012_CS"/>
</dbReference>
<dbReference type="CDD" id="cd07572">
    <property type="entry name" value="nit"/>
    <property type="match status" value="1"/>
</dbReference>
<reference evidence="4" key="2">
    <citation type="submission" date="2009-11" db="EMBL/GenBank/DDBJ databases">
        <title>The Genome Sequence of Allomyces macrogynus strain ATCC 38327.</title>
        <authorList>
            <consortium name="The Broad Institute Genome Sequencing Platform"/>
            <person name="Russ C."/>
            <person name="Cuomo C."/>
            <person name="Shea T."/>
            <person name="Young S.K."/>
            <person name="Zeng Q."/>
            <person name="Koehrsen M."/>
            <person name="Haas B."/>
            <person name="Borodovsky M."/>
            <person name="Guigo R."/>
            <person name="Alvarado L."/>
            <person name="Berlin A."/>
            <person name="Borenstein D."/>
            <person name="Chen Z."/>
            <person name="Engels R."/>
            <person name="Freedman E."/>
            <person name="Gellesch M."/>
            <person name="Goldberg J."/>
            <person name="Griggs A."/>
            <person name="Gujja S."/>
            <person name="Heiman D."/>
            <person name="Hepburn T."/>
            <person name="Howarth C."/>
            <person name="Jen D."/>
            <person name="Larson L."/>
            <person name="Lewis B."/>
            <person name="Mehta T."/>
            <person name="Park D."/>
            <person name="Pearson M."/>
            <person name="Roberts A."/>
            <person name="Saif S."/>
            <person name="Shenoy N."/>
            <person name="Sisk P."/>
            <person name="Stolte C."/>
            <person name="Sykes S."/>
            <person name="Walk T."/>
            <person name="White J."/>
            <person name="Yandava C."/>
            <person name="Burger G."/>
            <person name="Gray M.W."/>
            <person name="Holland P.W.H."/>
            <person name="King N."/>
            <person name="Lang F.B.F."/>
            <person name="Roger A.J."/>
            <person name="Ruiz-Trillo I."/>
            <person name="Lander E."/>
            <person name="Nusbaum C."/>
        </authorList>
    </citation>
    <scope>NUCLEOTIDE SEQUENCE [LARGE SCALE GENOMIC DNA]</scope>
    <source>
        <strain evidence="4">ATCC 38327</strain>
    </source>
</reference>